<comment type="similarity">
    <text evidence="2">Belongs to the FAH family.</text>
</comment>
<dbReference type="PANTHER" id="PTHR42796">
    <property type="entry name" value="FUMARYLACETOACETATE HYDROLASE DOMAIN-CONTAINING PROTEIN 2A-RELATED"/>
    <property type="match status" value="1"/>
</dbReference>
<protein>
    <submittedName>
        <fullName evidence="5">5-oxopent-3-ene-1,2,5-tricarboxylate decarboxylase</fullName>
    </submittedName>
</protein>
<dbReference type="OrthoDB" id="2273115at2"/>
<comment type="cofactor">
    <cofactor evidence="1">
        <name>Mg(2+)</name>
        <dbReference type="ChEBI" id="CHEBI:18420"/>
    </cofactor>
</comment>
<dbReference type="GO" id="GO:0003824">
    <property type="term" value="F:catalytic activity"/>
    <property type="evidence" value="ECO:0007669"/>
    <property type="project" value="InterPro"/>
</dbReference>
<evidence type="ECO:0000313" key="6">
    <source>
        <dbReference type="Proteomes" id="UP000334380"/>
    </source>
</evidence>
<dbReference type="InterPro" id="IPR051121">
    <property type="entry name" value="FAH"/>
</dbReference>
<evidence type="ECO:0000256" key="3">
    <source>
        <dbReference type="ARBA" id="ARBA00022723"/>
    </source>
</evidence>
<feature type="domain" description="Fumarylacetoacetase-like C-terminal" evidence="4">
    <location>
        <begin position="107"/>
        <end position="309"/>
    </location>
</feature>
<dbReference type="Pfam" id="PF01557">
    <property type="entry name" value="FAA_hydrolase"/>
    <property type="match status" value="1"/>
</dbReference>
<gene>
    <name evidence="5" type="ORF">PTE31013_01932</name>
</gene>
<dbReference type="GO" id="GO:0044281">
    <property type="term" value="P:small molecule metabolic process"/>
    <property type="evidence" value="ECO:0007669"/>
    <property type="project" value="UniProtKB-ARBA"/>
</dbReference>
<keyword evidence="3" id="KW-0479">Metal-binding</keyword>
<dbReference type="GO" id="GO:0046872">
    <property type="term" value="F:metal ion binding"/>
    <property type="evidence" value="ECO:0007669"/>
    <property type="project" value="UniProtKB-KW"/>
</dbReference>
<dbReference type="InterPro" id="IPR036663">
    <property type="entry name" value="Fumarylacetoacetase_C_sf"/>
</dbReference>
<proteinExistence type="inferred from homology"/>
<keyword evidence="6" id="KW-1185">Reference proteome</keyword>
<reference evidence="5 6" key="1">
    <citation type="submission" date="2019-08" db="EMBL/GenBank/DDBJ databases">
        <authorList>
            <person name="Peeters C."/>
        </authorList>
    </citation>
    <scope>NUCLEOTIDE SEQUENCE [LARGE SCALE GENOMIC DNA]</scope>
    <source>
        <strain evidence="5 6">LMG 31013</strain>
    </source>
</reference>
<name>A0A5E4U9V7_9BURK</name>
<dbReference type="Proteomes" id="UP000334380">
    <property type="component" value="Unassembled WGS sequence"/>
</dbReference>
<evidence type="ECO:0000313" key="5">
    <source>
        <dbReference type="EMBL" id="VVD96846.1"/>
    </source>
</evidence>
<evidence type="ECO:0000256" key="2">
    <source>
        <dbReference type="ARBA" id="ARBA00010211"/>
    </source>
</evidence>
<dbReference type="InterPro" id="IPR011234">
    <property type="entry name" value="Fumarylacetoacetase-like_C"/>
</dbReference>
<dbReference type="EMBL" id="CABPRU010000003">
    <property type="protein sequence ID" value="VVD96846.1"/>
    <property type="molecule type" value="Genomic_DNA"/>
</dbReference>
<evidence type="ECO:0000256" key="1">
    <source>
        <dbReference type="ARBA" id="ARBA00001946"/>
    </source>
</evidence>
<dbReference type="AlphaFoldDB" id="A0A5E4U9V7"/>
<sequence>MRLCQYDTPDSPHIHVGVHLKGGLIVDVATLIDRPLKSMVEFIELTNTGDIDLHVLRAKLEKLDEKEALKLGALTLDELHFRAPVTEPPKFFAIAINGRANWERSIKPENPRAQYFIKLRTCITGPFDPIELPDIGCVGPEVELALIIGKGGKHIAAADAPGHIFGYTVHNDLTAHYLRATSEWIRLRRKDGSEEQLTYPGRWKNFDTFSPMGPFLVTPDEVPDPHRLAMDAHLNGELVQQGHSSDFVYRIPELIEYLSAAHTLEAGDIVSVGTVPAVEPWKMATIDLRKYGGTIDVSIEGVGRLSNPIRAV</sequence>
<dbReference type="PANTHER" id="PTHR42796:SF4">
    <property type="entry name" value="FUMARYLACETOACETATE HYDROLASE DOMAIN-CONTAINING PROTEIN 2A"/>
    <property type="match status" value="1"/>
</dbReference>
<dbReference type="SUPFAM" id="SSF56529">
    <property type="entry name" value="FAH"/>
    <property type="match status" value="1"/>
</dbReference>
<dbReference type="Gene3D" id="3.90.850.10">
    <property type="entry name" value="Fumarylacetoacetase-like, C-terminal domain"/>
    <property type="match status" value="1"/>
</dbReference>
<organism evidence="5 6">
    <name type="scientific">Pandoraea terrigena</name>
    <dbReference type="NCBI Taxonomy" id="2508292"/>
    <lineage>
        <taxon>Bacteria</taxon>
        <taxon>Pseudomonadati</taxon>
        <taxon>Pseudomonadota</taxon>
        <taxon>Betaproteobacteria</taxon>
        <taxon>Burkholderiales</taxon>
        <taxon>Burkholderiaceae</taxon>
        <taxon>Pandoraea</taxon>
    </lineage>
</organism>
<evidence type="ECO:0000259" key="4">
    <source>
        <dbReference type="Pfam" id="PF01557"/>
    </source>
</evidence>
<dbReference type="RefSeq" id="WP_150612569.1">
    <property type="nucleotide sequence ID" value="NZ_CABPRU010000003.1"/>
</dbReference>
<accession>A0A5E4U9V7</accession>